<evidence type="ECO:0000256" key="2">
    <source>
        <dbReference type="ARBA" id="ARBA00022676"/>
    </source>
</evidence>
<accession>A0A0D0NRY0</accession>
<dbReference type="Gene3D" id="3.90.550.10">
    <property type="entry name" value="Spore Coat Polysaccharide Biosynthesis Protein SpsA, Chain A"/>
    <property type="match status" value="1"/>
</dbReference>
<gene>
    <name evidence="5" type="ORF">Wenmar_00373</name>
</gene>
<dbReference type="InterPro" id="IPR001173">
    <property type="entry name" value="Glyco_trans_2-like"/>
</dbReference>
<feature type="domain" description="Glycosyltransferase 2-like" evidence="4">
    <location>
        <begin position="4"/>
        <end position="122"/>
    </location>
</feature>
<dbReference type="Proteomes" id="UP000035100">
    <property type="component" value="Unassembled WGS sequence"/>
</dbReference>
<sequence length="415" mass="44463">MVSRGRPDALVRCLRGLSQLTYRPFEVVVVADPAGMQAVSAAPWAARARLVPFDIPNISAARNAGIEAAAGEIVAFIDDDAVPEPTWLTALAAPFAEPAVTVAGGPVRGRNGISWQWRARDILATGESVPRTEPGGVEILAGSAGRAPKTEGTNMAVRRQTLAAAGGFDPAFRFYLDEADLNLRLAAAGGLTAWVPAAEVHHGYLASDRRGADRTPRDLTQIGASLAAFLLRHAPRTDLAAAHASERLAQRRRLLGHMVAGRLEPRDVARLLAGFDAGWADGATRTPVPRPALAGAAGPFRPFLDGPPRPPRIMAGRSVRARAHLSRARAVAADGTPVSLFLFSPTLRYHTVRFDPAGVWIQQGGLFGRAERSEQVWKMWRFGSRLSKEAARVARVRGLALSDGSEMTERQKESD</sequence>
<comment type="caution">
    <text evidence="5">The sequence shown here is derived from an EMBL/GenBank/DDBJ whole genome shotgun (WGS) entry which is preliminary data.</text>
</comment>
<dbReference type="EMBL" id="AONG01000003">
    <property type="protein sequence ID" value="KIQ70995.1"/>
    <property type="molecule type" value="Genomic_DNA"/>
</dbReference>
<organism evidence="5 6">
    <name type="scientific">Wenxinia marina DSM 24838</name>
    <dbReference type="NCBI Taxonomy" id="1123501"/>
    <lineage>
        <taxon>Bacteria</taxon>
        <taxon>Pseudomonadati</taxon>
        <taxon>Pseudomonadota</taxon>
        <taxon>Alphaproteobacteria</taxon>
        <taxon>Rhodobacterales</taxon>
        <taxon>Roseobacteraceae</taxon>
        <taxon>Wenxinia</taxon>
    </lineage>
</organism>
<keyword evidence="3 5" id="KW-0808">Transferase</keyword>
<evidence type="ECO:0000256" key="1">
    <source>
        <dbReference type="ARBA" id="ARBA00006739"/>
    </source>
</evidence>
<evidence type="ECO:0000259" key="4">
    <source>
        <dbReference type="Pfam" id="PF00535"/>
    </source>
</evidence>
<evidence type="ECO:0000313" key="5">
    <source>
        <dbReference type="EMBL" id="KIQ70995.1"/>
    </source>
</evidence>
<proteinExistence type="inferred from homology"/>
<comment type="similarity">
    <text evidence="1">Belongs to the glycosyltransferase 2 family.</text>
</comment>
<dbReference type="Pfam" id="PF00535">
    <property type="entry name" value="Glycos_transf_2"/>
    <property type="match status" value="1"/>
</dbReference>
<dbReference type="PANTHER" id="PTHR43179:SF12">
    <property type="entry name" value="GALACTOFURANOSYLTRANSFERASE GLFT2"/>
    <property type="match status" value="1"/>
</dbReference>
<dbReference type="eggNOG" id="COG1216">
    <property type="taxonomic scope" value="Bacteria"/>
</dbReference>
<dbReference type="PANTHER" id="PTHR43179">
    <property type="entry name" value="RHAMNOSYLTRANSFERASE WBBL"/>
    <property type="match status" value="1"/>
</dbReference>
<protein>
    <submittedName>
        <fullName evidence="5">Putative glycosyltransferase</fullName>
    </submittedName>
</protein>
<reference evidence="5 6" key="1">
    <citation type="submission" date="2013-01" db="EMBL/GenBank/DDBJ databases">
        <authorList>
            <person name="Fiebig A."/>
            <person name="Goeker M."/>
            <person name="Klenk H.-P.P."/>
        </authorList>
    </citation>
    <scope>NUCLEOTIDE SEQUENCE [LARGE SCALE GENOMIC DNA]</scope>
    <source>
        <strain evidence="5 6">DSM 24838</strain>
    </source>
</reference>
<keyword evidence="2" id="KW-0328">Glycosyltransferase</keyword>
<evidence type="ECO:0000313" key="6">
    <source>
        <dbReference type="Proteomes" id="UP000035100"/>
    </source>
</evidence>
<dbReference type="PATRIC" id="fig|1123501.6.peg.432"/>
<keyword evidence="6" id="KW-1185">Reference proteome</keyword>
<dbReference type="GO" id="GO:0016757">
    <property type="term" value="F:glycosyltransferase activity"/>
    <property type="evidence" value="ECO:0007669"/>
    <property type="project" value="UniProtKB-KW"/>
</dbReference>
<dbReference type="AlphaFoldDB" id="A0A0D0NRY0"/>
<dbReference type="SUPFAM" id="SSF53448">
    <property type="entry name" value="Nucleotide-diphospho-sugar transferases"/>
    <property type="match status" value="1"/>
</dbReference>
<name>A0A0D0NRY0_9RHOB</name>
<evidence type="ECO:0000256" key="3">
    <source>
        <dbReference type="ARBA" id="ARBA00022679"/>
    </source>
</evidence>
<dbReference type="InterPro" id="IPR029044">
    <property type="entry name" value="Nucleotide-diphossugar_trans"/>
</dbReference>
<dbReference type="STRING" id="1123501.Wenmar_00373"/>